<dbReference type="AlphaFoldDB" id="A0A380RWH9"/>
<dbReference type="PANTHER" id="PTHR48081:SF13">
    <property type="entry name" value="ALPHA_BETA HYDROLASE"/>
    <property type="match status" value="1"/>
</dbReference>
<dbReference type="SUPFAM" id="SSF53474">
    <property type="entry name" value="alpha/beta-Hydrolases"/>
    <property type="match status" value="1"/>
</dbReference>
<protein>
    <submittedName>
        <fullName evidence="3">Acetyl esterase/lipase</fullName>
    </submittedName>
</protein>
<dbReference type="RefSeq" id="WP_258285634.1">
    <property type="nucleotide sequence ID" value="NZ_UHJL01000001.1"/>
</dbReference>
<evidence type="ECO:0000256" key="1">
    <source>
        <dbReference type="ARBA" id="ARBA00022801"/>
    </source>
</evidence>
<dbReference type="InterPro" id="IPR029058">
    <property type="entry name" value="AB_hydrolase_fold"/>
</dbReference>
<feature type="domain" description="BD-FAE-like" evidence="2">
    <location>
        <begin position="61"/>
        <end position="279"/>
    </location>
</feature>
<reference evidence="3 4" key="1">
    <citation type="submission" date="2017-08" db="EMBL/GenBank/DDBJ databases">
        <authorList>
            <person name="de Groot N.N."/>
        </authorList>
    </citation>
    <scope>NUCLEOTIDE SEQUENCE [LARGE SCALE GENOMIC DNA]</scope>
    <source>
        <strain evidence="3 4">HM2</strain>
    </source>
</reference>
<evidence type="ECO:0000313" key="4">
    <source>
        <dbReference type="Proteomes" id="UP000255423"/>
    </source>
</evidence>
<gene>
    <name evidence="3" type="ORF">SAMN05661053_1120</name>
</gene>
<dbReference type="EMBL" id="UHJL01000001">
    <property type="protein sequence ID" value="SUQ19876.1"/>
    <property type="molecule type" value="Genomic_DNA"/>
</dbReference>
<dbReference type="InterPro" id="IPR049492">
    <property type="entry name" value="BD-FAE-like_dom"/>
</dbReference>
<dbReference type="InterPro" id="IPR050300">
    <property type="entry name" value="GDXG_lipolytic_enzyme"/>
</dbReference>
<sequence>MKKWPIAVYFTAIVSAFAQWGGGGFGGGGFGGPQSGNSKMEYSEKFADVNYAGDGKVYHTLDIYLPKESKDSYPVVIHTYGSAWSQNNSKGSADLNTICAALLKAGYAVVTPNHRSASDAIYPAQLHDLKAVVRFMRGNASKYKIDTNFIAMSGFSSGGHLSSLVATTCGLKEGKSGSVTVDLVGSLGEFTSFSSCIDAATLWSPPTDIYTMNPINNFMGSGTYEGAFIGAEREGNKDKWMVASSPYYASDDDPPIILFHGTSDQIVNKEQSQELYDSLKAHNVVAELVSVQGGSHGGNEMYVEANLDKMVKFFDDAREAKVAKALDVPDSLNRDSDVVALPYFSKSYGVEICGNRLLVRGGMDSFRYTIMSVNGSHKVHGYFRKDLDLSSLPPGVYGIVVKSPAGSTDIVRFVKK</sequence>
<evidence type="ECO:0000313" key="3">
    <source>
        <dbReference type="EMBL" id="SUQ19876.1"/>
    </source>
</evidence>
<dbReference type="Pfam" id="PF20434">
    <property type="entry name" value="BD-FAE"/>
    <property type="match status" value="1"/>
</dbReference>
<organism evidence="3 4">
    <name type="scientific">Fibrobacter succinogenes</name>
    <name type="common">Bacteroides succinogenes</name>
    <dbReference type="NCBI Taxonomy" id="833"/>
    <lineage>
        <taxon>Bacteria</taxon>
        <taxon>Pseudomonadati</taxon>
        <taxon>Fibrobacterota</taxon>
        <taxon>Fibrobacteria</taxon>
        <taxon>Fibrobacterales</taxon>
        <taxon>Fibrobacteraceae</taxon>
        <taxon>Fibrobacter</taxon>
    </lineage>
</organism>
<dbReference type="Proteomes" id="UP000255423">
    <property type="component" value="Unassembled WGS sequence"/>
</dbReference>
<dbReference type="PANTHER" id="PTHR48081">
    <property type="entry name" value="AB HYDROLASE SUPERFAMILY PROTEIN C4A8.06C"/>
    <property type="match status" value="1"/>
</dbReference>
<dbReference type="Gene3D" id="3.40.50.1820">
    <property type="entry name" value="alpha/beta hydrolase"/>
    <property type="match status" value="1"/>
</dbReference>
<evidence type="ECO:0000259" key="2">
    <source>
        <dbReference type="Pfam" id="PF20434"/>
    </source>
</evidence>
<dbReference type="GO" id="GO:0016787">
    <property type="term" value="F:hydrolase activity"/>
    <property type="evidence" value="ECO:0007669"/>
    <property type="project" value="UniProtKB-KW"/>
</dbReference>
<keyword evidence="1" id="KW-0378">Hydrolase</keyword>
<name>A0A380RWH9_FIBSU</name>
<proteinExistence type="predicted"/>
<accession>A0A380RWH9</accession>